<evidence type="ECO:0000313" key="11">
    <source>
        <dbReference type="Proteomes" id="UP000030746"/>
    </source>
</evidence>
<keyword evidence="6" id="KW-0456">Lyase</keyword>
<dbReference type="GeneID" id="20242172"/>
<dbReference type="KEGG" id="lgi:LOTGIDRAFT_172731"/>
<dbReference type="STRING" id="225164.V4AB29"/>
<dbReference type="HOGENOM" id="CLU_039326_2_0_1"/>
<accession>V4AB29</accession>
<dbReference type="CTD" id="20242172"/>
<dbReference type="SMART" id="SM01057">
    <property type="entry name" value="Carb_anhydrase"/>
    <property type="match status" value="1"/>
</dbReference>
<reference evidence="10 11" key="1">
    <citation type="journal article" date="2013" name="Nature">
        <title>Insights into bilaterian evolution from three spiralian genomes.</title>
        <authorList>
            <person name="Simakov O."/>
            <person name="Marletaz F."/>
            <person name="Cho S.J."/>
            <person name="Edsinger-Gonzales E."/>
            <person name="Havlak P."/>
            <person name="Hellsten U."/>
            <person name="Kuo D.H."/>
            <person name="Larsson T."/>
            <person name="Lv J."/>
            <person name="Arendt D."/>
            <person name="Savage R."/>
            <person name="Osoegawa K."/>
            <person name="de Jong P."/>
            <person name="Grimwood J."/>
            <person name="Chapman J.A."/>
            <person name="Shapiro H."/>
            <person name="Aerts A."/>
            <person name="Otillar R.P."/>
            <person name="Terry A.Y."/>
            <person name="Boore J.L."/>
            <person name="Grigoriev I.V."/>
            <person name="Lindberg D.R."/>
            <person name="Seaver E.C."/>
            <person name="Weisblat D.A."/>
            <person name="Putnam N.H."/>
            <person name="Rokhsar D.S."/>
        </authorList>
    </citation>
    <scope>NUCLEOTIDE SEQUENCE [LARGE SCALE GENOMIC DNA]</scope>
</reference>
<evidence type="ECO:0000256" key="6">
    <source>
        <dbReference type="ARBA" id="ARBA00023239"/>
    </source>
</evidence>
<sequence>MGFKWHIFLLMVICYCQIAEWGYENNGAYKWPIMYPTCGDNLQSPVNINIFLAPTSPRLGRLRFTGYNTPAWLTVKNDGHTALVEVKSNAYIEGGGLHGRYKLTQFHFHWGSDNTRGSEHTINGVPARMEVHLVHYKESLGSFQSAQNFPGGLTVLGILYSGSMTNNGAYNDLVNKLSLVLPPGSTPVALQPQALLSLFPPLVGNYFRYTGSLTTPPCSQSVIWTVFQKTIPIANRQLQSFRQLFSSEKNVMFPVRLQNNYRPTQPLNRRIVESSSFLVF</sequence>
<keyword evidence="8" id="KW-0732">Signal</keyword>
<dbReference type="PANTHER" id="PTHR18952">
    <property type="entry name" value="CARBONIC ANHYDRASE"/>
    <property type="match status" value="1"/>
</dbReference>
<evidence type="ECO:0000256" key="8">
    <source>
        <dbReference type="SAM" id="SignalP"/>
    </source>
</evidence>
<feature type="signal peptide" evidence="8">
    <location>
        <begin position="1"/>
        <end position="21"/>
    </location>
</feature>
<dbReference type="GO" id="GO:0004089">
    <property type="term" value="F:carbonate dehydratase activity"/>
    <property type="evidence" value="ECO:0007669"/>
    <property type="project" value="UniProtKB-EC"/>
</dbReference>
<protein>
    <recommendedName>
        <fullName evidence="2">carbonic anhydrase</fullName>
        <ecNumber evidence="2">4.2.1.1</ecNumber>
    </recommendedName>
</protein>
<keyword evidence="4" id="KW-0862">Zinc</keyword>
<evidence type="ECO:0000256" key="7">
    <source>
        <dbReference type="ARBA" id="ARBA00048348"/>
    </source>
</evidence>
<evidence type="ECO:0000256" key="5">
    <source>
        <dbReference type="ARBA" id="ARBA00023180"/>
    </source>
</evidence>
<dbReference type="GO" id="GO:0005886">
    <property type="term" value="C:plasma membrane"/>
    <property type="evidence" value="ECO:0007669"/>
    <property type="project" value="TreeGrafter"/>
</dbReference>
<name>V4AB29_LOTGI</name>
<evidence type="ECO:0000259" key="9">
    <source>
        <dbReference type="PROSITE" id="PS51144"/>
    </source>
</evidence>
<dbReference type="FunFam" id="3.10.200.10:FF:000003">
    <property type="entry name" value="Carbonic anhydrase 12"/>
    <property type="match status" value="1"/>
</dbReference>
<dbReference type="EC" id="4.2.1.1" evidence="2"/>
<dbReference type="OrthoDB" id="429145at2759"/>
<evidence type="ECO:0000256" key="2">
    <source>
        <dbReference type="ARBA" id="ARBA00012925"/>
    </source>
</evidence>
<feature type="chain" id="PRO_5004717009" description="carbonic anhydrase" evidence="8">
    <location>
        <begin position="22"/>
        <end position="280"/>
    </location>
</feature>
<evidence type="ECO:0000256" key="4">
    <source>
        <dbReference type="ARBA" id="ARBA00022833"/>
    </source>
</evidence>
<dbReference type="CDD" id="cd00326">
    <property type="entry name" value="alpha_CA"/>
    <property type="match status" value="1"/>
</dbReference>
<dbReference type="PROSITE" id="PS51144">
    <property type="entry name" value="ALPHA_CA_2"/>
    <property type="match status" value="1"/>
</dbReference>
<dbReference type="AlphaFoldDB" id="V4AB29"/>
<comment type="similarity">
    <text evidence="1">Belongs to the alpha-carbonic anhydrase family.</text>
</comment>
<evidence type="ECO:0000256" key="1">
    <source>
        <dbReference type="ARBA" id="ARBA00010718"/>
    </source>
</evidence>
<dbReference type="OMA" id="HRYKLVQ"/>
<keyword evidence="3" id="KW-0479">Metal-binding</keyword>
<dbReference type="PANTHER" id="PTHR18952:SF265">
    <property type="entry name" value="CARBONIC ANHYDRASE"/>
    <property type="match status" value="1"/>
</dbReference>
<feature type="domain" description="Alpha-carbonic anhydrase" evidence="9">
    <location>
        <begin position="19"/>
        <end position="276"/>
    </location>
</feature>
<dbReference type="SUPFAM" id="SSF51069">
    <property type="entry name" value="Carbonic anhydrase"/>
    <property type="match status" value="1"/>
</dbReference>
<evidence type="ECO:0000313" key="10">
    <source>
        <dbReference type="EMBL" id="ESP01204.1"/>
    </source>
</evidence>
<dbReference type="Pfam" id="PF00194">
    <property type="entry name" value="Carb_anhydrase"/>
    <property type="match status" value="1"/>
</dbReference>
<dbReference type="GO" id="GO:0008270">
    <property type="term" value="F:zinc ion binding"/>
    <property type="evidence" value="ECO:0007669"/>
    <property type="project" value="InterPro"/>
</dbReference>
<comment type="catalytic activity">
    <reaction evidence="7">
        <text>hydrogencarbonate + H(+) = CO2 + H2O</text>
        <dbReference type="Rhea" id="RHEA:10748"/>
        <dbReference type="ChEBI" id="CHEBI:15377"/>
        <dbReference type="ChEBI" id="CHEBI:15378"/>
        <dbReference type="ChEBI" id="CHEBI:16526"/>
        <dbReference type="ChEBI" id="CHEBI:17544"/>
        <dbReference type="EC" id="4.2.1.1"/>
    </reaction>
</comment>
<dbReference type="InterPro" id="IPR023561">
    <property type="entry name" value="Carbonic_anhydrase_a-class"/>
</dbReference>
<gene>
    <name evidence="10" type="ORF">LOTGIDRAFT_172731</name>
</gene>
<evidence type="ECO:0000256" key="3">
    <source>
        <dbReference type="ARBA" id="ARBA00022723"/>
    </source>
</evidence>
<organism evidence="10 11">
    <name type="scientific">Lottia gigantea</name>
    <name type="common">Giant owl limpet</name>
    <dbReference type="NCBI Taxonomy" id="225164"/>
    <lineage>
        <taxon>Eukaryota</taxon>
        <taxon>Metazoa</taxon>
        <taxon>Spiralia</taxon>
        <taxon>Lophotrochozoa</taxon>
        <taxon>Mollusca</taxon>
        <taxon>Gastropoda</taxon>
        <taxon>Patellogastropoda</taxon>
        <taxon>Lottioidea</taxon>
        <taxon>Lottiidae</taxon>
        <taxon>Lottia</taxon>
    </lineage>
</organism>
<dbReference type="Proteomes" id="UP000030746">
    <property type="component" value="Unassembled WGS sequence"/>
</dbReference>
<keyword evidence="5" id="KW-0325">Glycoprotein</keyword>
<dbReference type="EMBL" id="KB200522">
    <property type="protein sequence ID" value="ESP01204.1"/>
    <property type="molecule type" value="Genomic_DNA"/>
</dbReference>
<dbReference type="RefSeq" id="XP_009048147.1">
    <property type="nucleotide sequence ID" value="XM_009049899.1"/>
</dbReference>
<dbReference type="Gene3D" id="3.10.200.10">
    <property type="entry name" value="Alpha carbonic anhydrase"/>
    <property type="match status" value="1"/>
</dbReference>
<proteinExistence type="inferred from homology"/>
<dbReference type="InterPro" id="IPR036398">
    <property type="entry name" value="CA_dom_sf"/>
</dbReference>
<dbReference type="InterPro" id="IPR001148">
    <property type="entry name" value="CA_dom"/>
</dbReference>
<keyword evidence="11" id="KW-1185">Reference proteome</keyword>